<reference evidence="2" key="1">
    <citation type="submission" date="2019-11" db="EMBL/GenBank/DDBJ databases">
        <title>Description of Pedobacter sp. LMG 31464T.</title>
        <authorList>
            <person name="Carlier A."/>
            <person name="Qi S."/>
            <person name="Vandamme P."/>
        </authorList>
    </citation>
    <scope>NUCLEOTIDE SEQUENCE</scope>
    <source>
        <strain evidence="2">LMG 31464</strain>
    </source>
</reference>
<dbReference type="Proteomes" id="UP000601055">
    <property type="component" value="Unassembled WGS sequence"/>
</dbReference>
<name>A0A923IVQ1_9SPHI</name>
<gene>
    <name evidence="2" type="ORF">GM921_17195</name>
</gene>
<evidence type="ECO:0000313" key="2">
    <source>
        <dbReference type="EMBL" id="MBB2147240.1"/>
    </source>
</evidence>
<feature type="signal peptide" evidence="1">
    <location>
        <begin position="1"/>
        <end position="19"/>
    </location>
</feature>
<dbReference type="AlphaFoldDB" id="A0A923IVQ1"/>
<organism evidence="2 3">
    <name type="scientific">Pedobacter planticolens</name>
    <dbReference type="NCBI Taxonomy" id="2679964"/>
    <lineage>
        <taxon>Bacteria</taxon>
        <taxon>Pseudomonadati</taxon>
        <taxon>Bacteroidota</taxon>
        <taxon>Sphingobacteriia</taxon>
        <taxon>Sphingobacteriales</taxon>
        <taxon>Sphingobacteriaceae</taxon>
        <taxon>Pedobacter</taxon>
    </lineage>
</organism>
<protein>
    <recommendedName>
        <fullName evidence="4">Secreted protein</fullName>
    </recommendedName>
</protein>
<proteinExistence type="predicted"/>
<feature type="chain" id="PRO_5037403769" description="Secreted protein" evidence="1">
    <location>
        <begin position="20"/>
        <end position="159"/>
    </location>
</feature>
<keyword evidence="3" id="KW-1185">Reference proteome</keyword>
<evidence type="ECO:0000313" key="3">
    <source>
        <dbReference type="Proteomes" id="UP000601055"/>
    </source>
</evidence>
<sequence length="159" mass="18278">MKNLLLTLLLITNSLALFAQADLSGIYKDEFGGQIKLRPNHTFEYTWGFDLSSSWNNGTWKVENEKYLILEVVEIRDSIRNGNEIKFVLSSDTISNEISSYENAINSLPSSGQSRSLPPKKLKISNSKLFPYTKNNKIQNKKLKSILSNQYRKPWFVKQ</sequence>
<keyword evidence="1" id="KW-0732">Signal</keyword>
<dbReference type="EMBL" id="WNXD01000002">
    <property type="protein sequence ID" value="MBB2147240.1"/>
    <property type="molecule type" value="Genomic_DNA"/>
</dbReference>
<evidence type="ECO:0000256" key="1">
    <source>
        <dbReference type="SAM" id="SignalP"/>
    </source>
</evidence>
<comment type="caution">
    <text evidence="2">The sequence shown here is derived from an EMBL/GenBank/DDBJ whole genome shotgun (WGS) entry which is preliminary data.</text>
</comment>
<evidence type="ECO:0008006" key="4">
    <source>
        <dbReference type="Google" id="ProtNLM"/>
    </source>
</evidence>
<dbReference type="RefSeq" id="WP_182923857.1">
    <property type="nucleotide sequence ID" value="NZ_WNXD01000002.1"/>
</dbReference>
<accession>A0A923IVQ1</accession>